<name>A0A154W699_9PROT</name>
<gene>
    <name evidence="5" type="ORF">AUP43_07600</name>
</gene>
<evidence type="ECO:0000259" key="4">
    <source>
        <dbReference type="PROSITE" id="PS50995"/>
    </source>
</evidence>
<dbReference type="GO" id="GO:0006950">
    <property type="term" value="P:response to stress"/>
    <property type="evidence" value="ECO:0007669"/>
    <property type="project" value="TreeGrafter"/>
</dbReference>
<dbReference type="GO" id="GO:0003677">
    <property type="term" value="F:DNA binding"/>
    <property type="evidence" value="ECO:0007669"/>
    <property type="project" value="UniProtKB-KW"/>
</dbReference>
<reference evidence="5 6" key="1">
    <citation type="submission" date="2015-12" db="EMBL/GenBank/DDBJ databases">
        <title>Genome sequence of Oceanibaculum pacificum MCCC 1A02656.</title>
        <authorList>
            <person name="Lu L."/>
            <person name="Lai Q."/>
            <person name="Shao Z."/>
            <person name="Qian P."/>
        </authorList>
    </citation>
    <scope>NUCLEOTIDE SEQUENCE [LARGE SCALE GENOMIC DNA]</scope>
    <source>
        <strain evidence="5 6">MCCC 1A02656</strain>
    </source>
</reference>
<dbReference type="Proteomes" id="UP000076400">
    <property type="component" value="Unassembled WGS sequence"/>
</dbReference>
<dbReference type="PANTHER" id="PTHR33164:SF64">
    <property type="entry name" value="TRANSCRIPTIONAL REGULATOR SLYA"/>
    <property type="match status" value="1"/>
</dbReference>
<feature type="domain" description="HTH marR-type" evidence="4">
    <location>
        <begin position="1"/>
        <end position="134"/>
    </location>
</feature>
<dbReference type="SUPFAM" id="SSF46785">
    <property type="entry name" value="Winged helix' DNA-binding domain"/>
    <property type="match status" value="1"/>
</dbReference>
<dbReference type="PROSITE" id="PS50995">
    <property type="entry name" value="HTH_MARR_2"/>
    <property type="match status" value="1"/>
</dbReference>
<dbReference type="InterPro" id="IPR039422">
    <property type="entry name" value="MarR/SlyA-like"/>
</dbReference>
<dbReference type="SMART" id="SM00347">
    <property type="entry name" value="HTH_MARR"/>
    <property type="match status" value="1"/>
</dbReference>
<dbReference type="InterPro" id="IPR000835">
    <property type="entry name" value="HTH_MarR-typ"/>
</dbReference>
<dbReference type="AlphaFoldDB" id="A0A154W699"/>
<comment type="caution">
    <text evidence="5">The sequence shown here is derived from an EMBL/GenBank/DDBJ whole genome shotgun (WGS) entry which is preliminary data.</text>
</comment>
<dbReference type="Gene3D" id="1.10.10.10">
    <property type="entry name" value="Winged helix-like DNA-binding domain superfamily/Winged helix DNA-binding domain"/>
    <property type="match status" value="1"/>
</dbReference>
<protein>
    <recommendedName>
        <fullName evidence="4">HTH marR-type domain-containing protein</fullName>
    </recommendedName>
</protein>
<evidence type="ECO:0000313" key="6">
    <source>
        <dbReference type="Proteomes" id="UP000076400"/>
    </source>
</evidence>
<evidence type="ECO:0000313" key="5">
    <source>
        <dbReference type="EMBL" id="KZD09062.1"/>
    </source>
</evidence>
<evidence type="ECO:0000256" key="3">
    <source>
        <dbReference type="ARBA" id="ARBA00023163"/>
    </source>
</evidence>
<dbReference type="InterPro" id="IPR036388">
    <property type="entry name" value="WH-like_DNA-bd_sf"/>
</dbReference>
<evidence type="ECO:0000256" key="2">
    <source>
        <dbReference type="ARBA" id="ARBA00023125"/>
    </source>
</evidence>
<keyword evidence="6" id="KW-1185">Reference proteome</keyword>
<keyword evidence="2" id="KW-0238">DNA-binding</keyword>
<dbReference type="InterPro" id="IPR036390">
    <property type="entry name" value="WH_DNA-bd_sf"/>
</dbReference>
<dbReference type="Pfam" id="PF12802">
    <property type="entry name" value="MarR_2"/>
    <property type="match status" value="1"/>
</dbReference>
<keyword evidence="1" id="KW-0805">Transcription regulation</keyword>
<proteinExistence type="predicted"/>
<organism evidence="5 6">
    <name type="scientific">Oceanibaculum pacificum</name>
    <dbReference type="NCBI Taxonomy" id="580166"/>
    <lineage>
        <taxon>Bacteria</taxon>
        <taxon>Pseudomonadati</taxon>
        <taxon>Pseudomonadota</taxon>
        <taxon>Alphaproteobacteria</taxon>
        <taxon>Rhodospirillales</taxon>
        <taxon>Oceanibaculaceae</taxon>
        <taxon>Oceanibaculum</taxon>
    </lineage>
</organism>
<sequence>MANAWQRRMRQVLAPLGLTYVQAMLLSALIKLEEQYRKTASPITQGDLARFCRADATMTSQVLRTLESKGLLERSRGVDARARLPNLTPAGRSLALQAMPLTQTVDEEFFGGDPADPHGRNDDGLVVDLRELWGRQADQPFDA</sequence>
<dbReference type="GO" id="GO:0003700">
    <property type="term" value="F:DNA-binding transcription factor activity"/>
    <property type="evidence" value="ECO:0007669"/>
    <property type="project" value="InterPro"/>
</dbReference>
<dbReference type="EMBL" id="LPXN01000100">
    <property type="protein sequence ID" value="KZD09062.1"/>
    <property type="molecule type" value="Genomic_DNA"/>
</dbReference>
<keyword evidence="3" id="KW-0804">Transcription</keyword>
<evidence type="ECO:0000256" key="1">
    <source>
        <dbReference type="ARBA" id="ARBA00023015"/>
    </source>
</evidence>
<dbReference type="PANTHER" id="PTHR33164">
    <property type="entry name" value="TRANSCRIPTIONAL REGULATOR, MARR FAMILY"/>
    <property type="match status" value="1"/>
</dbReference>
<accession>A0A154W699</accession>